<feature type="compositionally biased region" description="Pro residues" evidence="1">
    <location>
        <begin position="86"/>
        <end position="103"/>
    </location>
</feature>
<gene>
    <name evidence="3" type="ORF">E9998_15560</name>
</gene>
<accession>A0A4S8PG55</accession>
<dbReference type="InterPro" id="IPR025291">
    <property type="entry name" value="DUF4153"/>
</dbReference>
<dbReference type="AlphaFoldDB" id="A0A4S8PG55"/>
<feature type="transmembrane region" description="Helical" evidence="2">
    <location>
        <begin position="435"/>
        <end position="456"/>
    </location>
</feature>
<reference evidence="3 4" key="1">
    <citation type="journal article" date="2018" name="Int. J. Syst. Evol. Microbiol.">
        <title>Glycomyces paridis sp. nov., isolated from the medicinal plant Paris polyphylla.</title>
        <authorList>
            <person name="Fang X.M."/>
            <person name="Bai J.L."/>
            <person name="Su J."/>
            <person name="Zhao L.L."/>
            <person name="Liu H.Y."/>
            <person name="Ma B.P."/>
            <person name="Zhang Y.Q."/>
            <person name="Yu L.Y."/>
        </authorList>
    </citation>
    <scope>NUCLEOTIDE SEQUENCE [LARGE SCALE GENOMIC DNA]</scope>
    <source>
        <strain evidence="3 4">CPCC 204357</strain>
    </source>
</reference>
<keyword evidence="2" id="KW-1133">Transmembrane helix</keyword>
<dbReference type="OrthoDB" id="9767931at2"/>
<proteinExistence type="predicted"/>
<dbReference type="EMBL" id="STGX01000011">
    <property type="protein sequence ID" value="THV27274.1"/>
    <property type="molecule type" value="Genomic_DNA"/>
</dbReference>
<sequence>MSDPNESPAPRSEDAEGPEAPGEAPNRSAAAPEPPPAPRPPEADSAPQAPPATQEAPAPQAPPAAQAAPVPRPEQAPQAADRPATPAAPPRPAAPPHAVPPPRTAYEQQLATQAYYQQMAPRLIEPNPRWHRPDSAASSTASVLVIALALFGAWAAFGVDGVGIGLALTGIGLVAVPLLTSDRRDLLPRLPGAVLVAALWSVAAFRDAGWVVALCSLAAFALTPAVLAPQRRFSGNLVVLFMGWLEGLSPSFSWLARGRRDRDGERSRTMRGLWTALVTVALLLVFGGLFAAADSTFAGLVGSLLPDLNPVEIVLRLMLAVALFPLVLIWTYTAVAKPRFDGEGGKEHRTVSRFELAVPLGALNLLFAAFIAVQLRVYLGGEDYVLDTAGLTFAEYARKGFWQLSVVAFLALGVIALAAWLAPKREQGDRWLVRALLGPLGLMSMVVVASALYRMYTYFETYGLTRMRVWIFTVEIWLAVLFALVLVCCWKLRATWLPRAILASGALALLGLAAVNPDALIARYNLDHDHELDLVYLAGLSDDAVPEFEELSAADRACVVAPSRSEDRAVLTWNLGYQRAEEFREEHDQSLRWEECPTRFGY</sequence>
<keyword evidence="2" id="KW-0812">Transmembrane</keyword>
<feature type="transmembrane region" description="Helical" evidence="2">
    <location>
        <begin position="162"/>
        <end position="180"/>
    </location>
</feature>
<comment type="caution">
    <text evidence="3">The sequence shown here is derived from an EMBL/GenBank/DDBJ whole genome shotgun (WGS) entry which is preliminary data.</text>
</comment>
<feature type="transmembrane region" description="Helical" evidence="2">
    <location>
        <begin position="496"/>
        <end position="515"/>
    </location>
</feature>
<feature type="transmembrane region" description="Helical" evidence="2">
    <location>
        <begin position="468"/>
        <end position="489"/>
    </location>
</feature>
<feature type="region of interest" description="Disordered" evidence="1">
    <location>
        <begin position="1"/>
        <end position="103"/>
    </location>
</feature>
<feature type="transmembrane region" description="Helical" evidence="2">
    <location>
        <begin position="356"/>
        <end position="381"/>
    </location>
</feature>
<dbReference type="RefSeq" id="WP_136530617.1">
    <property type="nucleotide sequence ID" value="NZ_STGX01000011.1"/>
</dbReference>
<dbReference type="Proteomes" id="UP000305792">
    <property type="component" value="Unassembled WGS sequence"/>
</dbReference>
<evidence type="ECO:0000256" key="2">
    <source>
        <dbReference type="SAM" id="Phobius"/>
    </source>
</evidence>
<feature type="transmembrane region" description="Helical" evidence="2">
    <location>
        <begin position="313"/>
        <end position="335"/>
    </location>
</feature>
<keyword evidence="2" id="KW-0472">Membrane</keyword>
<evidence type="ECO:0000313" key="4">
    <source>
        <dbReference type="Proteomes" id="UP000305792"/>
    </source>
</evidence>
<name>A0A4S8PG55_9ACTN</name>
<evidence type="ECO:0000256" key="1">
    <source>
        <dbReference type="SAM" id="MobiDB-lite"/>
    </source>
</evidence>
<organism evidence="3 4">
    <name type="scientific">Glycomyces paridis</name>
    <dbReference type="NCBI Taxonomy" id="2126555"/>
    <lineage>
        <taxon>Bacteria</taxon>
        <taxon>Bacillati</taxon>
        <taxon>Actinomycetota</taxon>
        <taxon>Actinomycetes</taxon>
        <taxon>Glycomycetales</taxon>
        <taxon>Glycomycetaceae</taxon>
        <taxon>Glycomyces</taxon>
    </lineage>
</organism>
<feature type="compositionally biased region" description="Low complexity" evidence="1">
    <location>
        <begin position="18"/>
        <end position="31"/>
    </location>
</feature>
<feature type="transmembrane region" description="Helical" evidence="2">
    <location>
        <begin position="273"/>
        <end position="293"/>
    </location>
</feature>
<feature type="compositionally biased region" description="Low complexity" evidence="1">
    <location>
        <begin position="43"/>
        <end position="85"/>
    </location>
</feature>
<feature type="transmembrane region" description="Helical" evidence="2">
    <location>
        <begin position="192"/>
        <end position="221"/>
    </location>
</feature>
<keyword evidence="4" id="KW-1185">Reference proteome</keyword>
<feature type="transmembrane region" description="Helical" evidence="2">
    <location>
        <begin position="136"/>
        <end position="156"/>
    </location>
</feature>
<evidence type="ECO:0000313" key="3">
    <source>
        <dbReference type="EMBL" id="THV27274.1"/>
    </source>
</evidence>
<protein>
    <submittedName>
        <fullName evidence="3">DUF4173 domain-containing protein</fullName>
    </submittedName>
</protein>
<feature type="transmembrane region" description="Helical" evidence="2">
    <location>
        <begin position="401"/>
        <end position="423"/>
    </location>
</feature>
<dbReference type="Pfam" id="PF13687">
    <property type="entry name" value="DUF4153"/>
    <property type="match status" value="1"/>
</dbReference>